<organism evidence="2 3">
    <name type="scientific">Streptomyces glaucus</name>
    <dbReference type="NCBI Taxonomy" id="284029"/>
    <lineage>
        <taxon>Bacteria</taxon>
        <taxon>Bacillati</taxon>
        <taxon>Actinomycetota</taxon>
        <taxon>Actinomycetes</taxon>
        <taxon>Kitasatosporales</taxon>
        <taxon>Streptomycetaceae</taxon>
        <taxon>Streptomyces</taxon>
    </lineage>
</organism>
<protein>
    <submittedName>
        <fullName evidence="2">Uncharacterized protein</fullName>
    </submittedName>
</protein>
<reference evidence="2 3" key="1">
    <citation type="journal article" date="2019" name="Int. J. Syst. Evol. Microbiol.">
        <title>The Global Catalogue of Microorganisms (GCM) 10K type strain sequencing project: providing services to taxonomists for standard genome sequencing and annotation.</title>
        <authorList>
            <consortium name="The Broad Institute Genomics Platform"/>
            <consortium name="The Broad Institute Genome Sequencing Center for Infectious Disease"/>
            <person name="Wu L."/>
            <person name="Ma J."/>
        </authorList>
    </citation>
    <scope>NUCLEOTIDE SEQUENCE [LARGE SCALE GENOMIC DNA]</scope>
    <source>
        <strain evidence="2 3">JCM 6922</strain>
    </source>
</reference>
<dbReference type="Proteomes" id="UP001500460">
    <property type="component" value="Unassembled WGS sequence"/>
</dbReference>
<feature type="region of interest" description="Disordered" evidence="1">
    <location>
        <begin position="1"/>
        <end position="58"/>
    </location>
</feature>
<evidence type="ECO:0000313" key="3">
    <source>
        <dbReference type="Proteomes" id="UP001500460"/>
    </source>
</evidence>
<proteinExistence type="predicted"/>
<accession>A0ABN3JVE2</accession>
<comment type="caution">
    <text evidence="2">The sequence shown here is derived from an EMBL/GenBank/DDBJ whole genome shotgun (WGS) entry which is preliminary data.</text>
</comment>
<evidence type="ECO:0000313" key="2">
    <source>
        <dbReference type="EMBL" id="GAA2441531.1"/>
    </source>
</evidence>
<feature type="compositionally biased region" description="Basic and acidic residues" evidence="1">
    <location>
        <begin position="32"/>
        <end position="46"/>
    </location>
</feature>
<keyword evidence="3" id="KW-1185">Reference proteome</keyword>
<feature type="region of interest" description="Disordered" evidence="1">
    <location>
        <begin position="148"/>
        <end position="180"/>
    </location>
</feature>
<gene>
    <name evidence="2" type="ORF">GCM10010421_35300</name>
</gene>
<dbReference type="EMBL" id="BAAATK010000021">
    <property type="protein sequence ID" value="GAA2441531.1"/>
    <property type="molecule type" value="Genomic_DNA"/>
</dbReference>
<sequence>MTTNAETPRVVSGAFPEDSAAGGKSAAIVEQSQRRREAAGCGRPDDAQNPGPEPQPATIDQDAFVELWATAKTLFFARDFPKYASPEWRALHPDDPRRLAGALEAAEMWRKYGDEQELCEWLKRLSSSPEAVLRARALAELDALAKPKPPHQLRAAPGWPPVRIPGQPGKYLDCTRKEAA</sequence>
<dbReference type="RefSeq" id="WP_344604442.1">
    <property type="nucleotide sequence ID" value="NZ_BAAATK010000021.1"/>
</dbReference>
<evidence type="ECO:0000256" key="1">
    <source>
        <dbReference type="SAM" id="MobiDB-lite"/>
    </source>
</evidence>
<name>A0ABN3JVE2_9ACTN</name>